<dbReference type="Proteomes" id="UP001642484">
    <property type="component" value="Unassembled WGS sequence"/>
</dbReference>
<protein>
    <submittedName>
        <fullName evidence="1">Uncharacterized protein</fullName>
    </submittedName>
</protein>
<accession>A0ABP0RTQ9</accession>
<keyword evidence="2" id="KW-1185">Reference proteome</keyword>
<reference evidence="1 2" key="1">
    <citation type="submission" date="2024-02" db="EMBL/GenBank/DDBJ databases">
        <authorList>
            <person name="Chen Y."/>
            <person name="Shah S."/>
            <person name="Dougan E. K."/>
            <person name="Thang M."/>
            <person name="Chan C."/>
        </authorList>
    </citation>
    <scope>NUCLEOTIDE SEQUENCE [LARGE SCALE GENOMIC DNA]</scope>
</reference>
<name>A0ABP0RTQ9_9DINO</name>
<sequence>MLPHPVSPKLRAADGLPLLVRGLGLERSFAHDRRTFLRQCAGADGLLGRPELAELLWLVQAEEEEMPIGEMNSRQASGPSAFVVEEEEASGCSLVQKDILWALAAQDTAEIEVNLYPFGGLDESLSLARSLREGRL</sequence>
<evidence type="ECO:0000313" key="1">
    <source>
        <dbReference type="EMBL" id="CAK9102626.1"/>
    </source>
</evidence>
<dbReference type="EMBL" id="CAXAMN010026383">
    <property type="protein sequence ID" value="CAK9102626.1"/>
    <property type="molecule type" value="Genomic_DNA"/>
</dbReference>
<organism evidence="1 2">
    <name type="scientific">Durusdinium trenchii</name>
    <dbReference type="NCBI Taxonomy" id="1381693"/>
    <lineage>
        <taxon>Eukaryota</taxon>
        <taxon>Sar</taxon>
        <taxon>Alveolata</taxon>
        <taxon>Dinophyceae</taxon>
        <taxon>Suessiales</taxon>
        <taxon>Symbiodiniaceae</taxon>
        <taxon>Durusdinium</taxon>
    </lineage>
</organism>
<gene>
    <name evidence="1" type="ORF">CCMP2556_LOCUS48277</name>
</gene>
<proteinExistence type="predicted"/>
<comment type="caution">
    <text evidence="1">The sequence shown here is derived from an EMBL/GenBank/DDBJ whole genome shotgun (WGS) entry which is preliminary data.</text>
</comment>
<evidence type="ECO:0000313" key="2">
    <source>
        <dbReference type="Proteomes" id="UP001642484"/>
    </source>
</evidence>